<name>A0A974SJB2_9HYPH</name>
<dbReference type="SUPFAM" id="SSF55298">
    <property type="entry name" value="YjgF-like"/>
    <property type="match status" value="1"/>
</dbReference>
<sequence length="159" mass="16617">MTETLVGNVGRRMAELGYTLPPVNPPQGNYLPYQRSGNLVFVAGQGPRLMGQLVYQGVLGGDLGLDEGRKAAQLCALNILAQLRHACGGDLDRVVRMIRVAGLVRCVADFGDQAKVLNAASDLLCEVLGAAGPHARIASGTHSLPSGMAVEIEAIAEIA</sequence>
<feature type="domain" description="Endoribonuclease L-PSP/chorismate mutase-like" evidence="1">
    <location>
        <begin position="12"/>
        <end position="145"/>
    </location>
</feature>
<gene>
    <name evidence="2" type="ORF">EZH22_02570</name>
</gene>
<dbReference type="CDD" id="cd02199">
    <property type="entry name" value="YjgF_YER057c_UK114_like_1"/>
    <property type="match status" value="1"/>
</dbReference>
<dbReference type="InterPro" id="IPR013813">
    <property type="entry name" value="Endoribo_LPSP/chorism_mut-like"/>
</dbReference>
<dbReference type="RefSeq" id="WP_231711270.1">
    <property type="nucleotide sequence ID" value="NZ_CP063362.1"/>
</dbReference>
<evidence type="ECO:0000313" key="2">
    <source>
        <dbReference type="EMBL" id="QRG07327.1"/>
    </source>
</evidence>
<reference evidence="2 3" key="1">
    <citation type="submission" date="2020-10" db="EMBL/GenBank/DDBJ databases">
        <title>Degradation of 1,4-Dioxane by Xanthobacter sp. YN2, via a Novel Group-2 Soluble Di-Iron Monooxygenase.</title>
        <authorList>
            <person name="Ma F."/>
            <person name="Wang Y."/>
            <person name="Yang J."/>
            <person name="Guo H."/>
            <person name="Su D."/>
            <person name="Yu L."/>
        </authorList>
    </citation>
    <scope>NUCLEOTIDE SEQUENCE [LARGE SCALE GENOMIC DNA]</scope>
    <source>
        <strain evidence="2 3">YN2</strain>
    </source>
</reference>
<keyword evidence="3" id="KW-1185">Reference proteome</keyword>
<proteinExistence type="predicted"/>
<evidence type="ECO:0000313" key="3">
    <source>
        <dbReference type="Proteomes" id="UP000596427"/>
    </source>
</evidence>
<evidence type="ECO:0000259" key="1">
    <source>
        <dbReference type="Pfam" id="PF14588"/>
    </source>
</evidence>
<dbReference type="Proteomes" id="UP000596427">
    <property type="component" value="Chromosome"/>
</dbReference>
<dbReference type="InterPro" id="IPR035959">
    <property type="entry name" value="RutC-like_sf"/>
</dbReference>
<dbReference type="KEGG" id="xdi:EZH22_02570"/>
<dbReference type="Gene3D" id="3.30.1330.40">
    <property type="entry name" value="RutC-like"/>
    <property type="match status" value="1"/>
</dbReference>
<organism evidence="2 3">
    <name type="scientific">Xanthobacter dioxanivorans</name>
    <dbReference type="NCBI Taxonomy" id="2528964"/>
    <lineage>
        <taxon>Bacteria</taxon>
        <taxon>Pseudomonadati</taxon>
        <taxon>Pseudomonadota</taxon>
        <taxon>Alphaproteobacteria</taxon>
        <taxon>Hyphomicrobiales</taxon>
        <taxon>Xanthobacteraceae</taxon>
        <taxon>Xanthobacter</taxon>
    </lineage>
</organism>
<dbReference type="PANTHER" id="PTHR43760">
    <property type="entry name" value="ENDORIBONUCLEASE-RELATED"/>
    <property type="match status" value="1"/>
</dbReference>
<dbReference type="AlphaFoldDB" id="A0A974SJB2"/>
<protein>
    <submittedName>
        <fullName evidence="2">RidA family protein</fullName>
    </submittedName>
</protein>
<accession>A0A974SJB2</accession>
<dbReference type="EMBL" id="CP063362">
    <property type="protein sequence ID" value="QRG07327.1"/>
    <property type="molecule type" value="Genomic_DNA"/>
</dbReference>
<dbReference type="Pfam" id="PF14588">
    <property type="entry name" value="YjgF_endoribonc"/>
    <property type="match status" value="1"/>
</dbReference>
<dbReference type="PANTHER" id="PTHR43760:SF1">
    <property type="entry name" value="ENDORIBONUCLEASE L-PSP_CHORISMATE MUTASE-LIKE DOMAIN-CONTAINING PROTEIN"/>
    <property type="match status" value="1"/>
</dbReference>